<organism evidence="1 2">
    <name type="scientific">Microbacterium maritypicum</name>
    <name type="common">Microbacterium liquefaciens</name>
    <dbReference type="NCBI Taxonomy" id="33918"/>
    <lineage>
        <taxon>Bacteria</taxon>
        <taxon>Bacillati</taxon>
        <taxon>Actinomycetota</taxon>
        <taxon>Actinomycetes</taxon>
        <taxon>Micrococcales</taxon>
        <taxon>Microbacteriaceae</taxon>
        <taxon>Microbacterium</taxon>
    </lineage>
</organism>
<reference evidence="1" key="1">
    <citation type="submission" date="2022-07" db="EMBL/GenBank/DDBJ databases">
        <title>Complete genome of DND4.</title>
        <authorList>
            <person name="Cao G."/>
        </authorList>
    </citation>
    <scope>NUCLEOTIDE SEQUENCE</scope>
    <source>
        <strain evidence="1">DND4</strain>
    </source>
</reference>
<dbReference type="Proteomes" id="UP001060245">
    <property type="component" value="Chromosome"/>
</dbReference>
<protein>
    <submittedName>
        <fullName evidence="1">AAA family ATPase</fullName>
    </submittedName>
</protein>
<dbReference type="EMBL" id="CP101471">
    <property type="protein sequence ID" value="UTT52005.1"/>
    <property type="molecule type" value="Genomic_DNA"/>
</dbReference>
<sequence length="585" mass="65693">MVTEQAHVAVAGRNGGAKARLRKLHITNFRAIASATIEFGDTLALVGQNGSGKTSILRALNAFFNFEQERAAFEQGAHQYSAAKQSVIEVSIEGLTNPTLPQSGRSNEFRARLKFKKRAVWEVQRGGRWEVDNNFHDALNAEFAFALIPIRRDHEVAHASVDGLLDSAVEAWVTANRQRDHLSPKIQALADRLRSTTLAPFERHVRSLAPLDGPFSFEIAYNAPPDYKLLLQNLEVSVREGGQLIPLSDSGSGTQSMAIFALYAYLAKLQERSYLLGLEEPEQNLHPQAQQQLMRNINAMGLQVVFTTHSPTIVDLLDHEDVVLCRRGTSSQRDLEVRVTQIGRSFFIDRGLGREVYYKFHRKKNSEFLFADLVVVTESTIDAAVIEQLLQDAGESVHDLGISMVSLDGKENLHYMYHLLDVLGISRAFVTDRDYFLKFRDGDRKTSLDSRGLPQYRPEIQTKPSCVLNQLGLSPNDLSKLVTDLVRRPAAAAKSLQRHGFFCFMWDLEIDLAQSKAAQARFYERLNIREADRNVRHLLIDKAQAIKKQEALLPVIEGLEAKSLPTSYQALRRELPQLARAARAV</sequence>
<keyword evidence="2" id="KW-1185">Reference proteome</keyword>
<name>A0ACD4B337_MICMQ</name>
<evidence type="ECO:0000313" key="1">
    <source>
        <dbReference type="EMBL" id="UTT52005.1"/>
    </source>
</evidence>
<evidence type="ECO:0000313" key="2">
    <source>
        <dbReference type="Proteomes" id="UP001060245"/>
    </source>
</evidence>
<proteinExistence type="predicted"/>
<gene>
    <name evidence="1" type="ORF">NMQ05_13050</name>
</gene>
<accession>A0ACD4B337</accession>